<dbReference type="Proteomes" id="UP000631465">
    <property type="component" value="Unassembled WGS sequence"/>
</dbReference>
<dbReference type="EMBL" id="WMHW01000393">
    <property type="protein sequence ID" value="KAF4008235.1"/>
    <property type="molecule type" value="Genomic_DNA"/>
</dbReference>
<feature type="transmembrane region" description="Helical" evidence="5">
    <location>
        <begin position="97"/>
        <end position="115"/>
    </location>
</feature>
<comment type="caution">
    <text evidence="6">The sequence shown here is derived from an EMBL/GenBank/DDBJ whole genome shotgun (WGS) entry which is preliminary data.</text>
</comment>
<feature type="transmembrane region" description="Helical" evidence="5">
    <location>
        <begin position="136"/>
        <end position="165"/>
    </location>
</feature>
<evidence type="ECO:0000256" key="2">
    <source>
        <dbReference type="ARBA" id="ARBA00022692"/>
    </source>
</evidence>
<gene>
    <name evidence="6" type="ORF">G4228_019912</name>
</gene>
<dbReference type="PANTHER" id="PTHR43243">
    <property type="entry name" value="INNER MEMBRANE TRANSPORTER YGJI-RELATED"/>
    <property type="match status" value="1"/>
</dbReference>
<keyword evidence="2 5" id="KW-0812">Transmembrane</keyword>
<keyword evidence="7" id="KW-1185">Reference proteome</keyword>
<comment type="subcellular location">
    <subcellularLocation>
        <location evidence="1">Membrane</location>
        <topology evidence="1">Multi-pass membrane protein</topology>
    </subcellularLocation>
</comment>
<feature type="transmembrane region" description="Helical" evidence="5">
    <location>
        <begin position="70"/>
        <end position="91"/>
    </location>
</feature>
<keyword evidence="3 5" id="KW-1133">Transmembrane helix</keyword>
<dbReference type="Pfam" id="PF13520">
    <property type="entry name" value="AA_permease_2"/>
    <property type="match status" value="1"/>
</dbReference>
<reference evidence="6 7" key="1">
    <citation type="submission" date="2019-10" db="EMBL/GenBank/DDBJ databases">
        <title>Chromosome-level genome assembly of Tarim red deer.</title>
        <authorList>
            <person name="Ba H."/>
        </authorList>
    </citation>
    <scope>NUCLEOTIDE SEQUENCE [LARGE SCALE GENOMIC DNA]</scope>
    <source>
        <strain evidence="6">CEY-2017</strain>
        <tissue evidence="6">Blood</tissue>
    </source>
</reference>
<evidence type="ECO:0000256" key="4">
    <source>
        <dbReference type="ARBA" id="ARBA00023136"/>
    </source>
</evidence>
<feature type="transmembrane region" description="Helical" evidence="5">
    <location>
        <begin position="34"/>
        <end position="58"/>
    </location>
</feature>
<protein>
    <submittedName>
        <fullName evidence="6">Uncharacterized protein</fullName>
    </submittedName>
</protein>
<keyword evidence="4 5" id="KW-0472">Membrane</keyword>
<dbReference type="InterPro" id="IPR002293">
    <property type="entry name" value="AA/rel_permease1"/>
</dbReference>
<evidence type="ECO:0000256" key="5">
    <source>
        <dbReference type="SAM" id="Phobius"/>
    </source>
</evidence>
<organism evidence="6 7">
    <name type="scientific">Cervus hanglu yarkandensis</name>
    <name type="common">Yarkand deer</name>
    <dbReference type="NCBI Taxonomy" id="84702"/>
    <lineage>
        <taxon>Eukaryota</taxon>
        <taxon>Metazoa</taxon>
        <taxon>Chordata</taxon>
        <taxon>Craniata</taxon>
        <taxon>Vertebrata</taxon>
        <taxon>Euteleostomi</taxon>
        <taxon>Mammalia</taxon>
        <taxon>Eutheria</taxon>
        <taxon>Laurasiatheria</taxon>
        <taxon>Artiodactyla</taxon>
        <taxon>Ruminantia</taxon>
        <taxon>Pecora</taxon>
        <taxon>Cervidae</taxon>
        <taxon>Cervinae</taxon>
        <taxon>Cervus</taxon>
    </lineage>
</organism>
<name>A0A833SGD2_9CERV</name>
<accession>A0A833SGD2</accession>
<proteinExistence type="predicted"/>
<dbReference type="GO" id="GO:0015171">
    <property type="term" value="F:amino acid transmembrane transporter activity"/>
    <property type="evidence" value="ECO:0007669"/>
    <property type="project" value="TreeGrafter"/>
</dbReference>
<sequence>MLHQFARQFGQKLIRKRLLEPIDESERPVAHLNILNLVILVVGRMLRGAMYLVAGAVAKHIAGPATIISFLVAALFSMFSGFCYAEFGAWVPRSGSAYLYSYVTMGQLYAFVIGWNRILPLGIGVEALNPHRSIPWSIAITIFICFLAYSGVSAALTLMVPYHLIQPHDPLPQAILHSWWLPARYFVAIGTLCALICRSVPWFSPCLLSRAWKIPWMVEPGRLQSMGSLRVRHD</sequence>
<evidence type="ECO:0000313" key="6">
    <source>
        <dbReference type="EMBL" id="KAF4008235.1"/>
    </source>
</evidence>
<dbReference type="GO" id="GO:0005886">
    <property type="term" value="C:plasma membrane"/>
    <property type="evidence" value="ECO:0007669"/>
    <property type="project" value="TreeGrafter"/>
</dbReference>
<dbReference type="PANTHER" id="PTHR43243:SF10">
    <property type="entry name" value="MGC138914 PROTEIN"/>
    <property type="match status" value="1"/>
</dbReference>
<evidence type="ECO:0000256" key="3">
    <source>
        <dbReference type="ARBA" id="ARBA00022989"/>
    </source>
</evidence>
<evidence type="ECO:0000256" key="1">
    <source>
        <dbReference type="ARBA" id="ARBA00004141"/>
    </source>
</evidence>
<evidence type="ECO:0000313" key="7">
    <source>
        <dbReference type="Proteomes" id="UP000631465"/>
    </source>
</evidence>
<dbReference type="Gene3D" id="1.20.1740.10">
    <property type="entry name" value="Amino acid/polyamine transporter I"/>
    <property type="match status" value="2"/>
</dbReference>
<dbReference type="AlphaFoldDB" id="A0A833SGD2"/>